<proteinExistence type="predicted"/>
<name>A0A7V7QIX1_9FIRM</name>
<sequence length="383" mass="45380">MAGIKKTYTPEFKKKVVRLVLEEGRQMKSVNQEYNLGEGSLRKWIREYSEECESNPELNNEKDLMAENLRLRKELAESKKENDFLKKAAGILRKGTRLEQYHFIDFYHENYGVRWLLSRFNIKPNAYYNYKKHRKADYYKKKEEIKATIEEIYHEYAGRPGYRMMRIFLNRKSISLSNPTVHKYMNELGLRSIVVPKKPKYKKGDCYKKFDNLLNQNFKVDEPNKIWCTDFTYMWREDGAKRYNCTIIDLYDRSPVATLNSNRINAELAIETLTYALNHNTVKKGLILHSDQGSQFTSRAFTEFCSLQNITQSMSKAGCPYDNAPMESFYGTFKADFANHHSFETDEALNEATYDYIFVYYNHVRPHSSNGYLTPFEKRFSYR</sequence>
<dbReference type="InterPro" id="IPR001584">
    <property type="entry name" value="Integrase_cat-core"/>
</dbReference>
<feature type="coiled-coil region" evidence="2">
    <location>
        <begin position="61"/>
        <end position="88"/>
    </location>
</feature>
<dbReference type="SUPFAM" id="SSF53098">
    <property type="entry name" value="Ribonuclease H-like"/>
    <property type="match status" value="1"/>
</dbReference>
<dbReference type="Gene3D" id="1.10.10.60">
    <property type="entry name" value="Homeodomain-like"/>
    <property type="match status" value="1"/>
</dbReference>
<dbReference type="AlphaFoldDB" id="A0A7V7QIX1"/>
<comment type="function">
    <text evidence="1">Involved in the transposition of the insertion sequence.</text>
</comment>
<dbReference type="Pfam" id="PF13276">
    <property type="entry name" value="HTH_21"/>
    <property type="match status" value="1"/>
</dbReference>
<dbReference type="Pfam" id="PF00665">
    <property type="entry name" value="rve"/>
    <property type="match status" value="1"/>
</dbReference>
<comment type="caution">
    <text evidence="5">The sequence shown here is derived from an EMBL/GenBank/DDBJ whole genome shotgun (WGS) entry which is preliminary data.</text>
</comment>
<dbReference type="GO" id="GO:0006313">
    <property type="term" value="P:DNA transposition"/>
    <property type="evidence" value="ECO:0007669"/>
    <property type="project" value="InterPro"/>
</dbReference>
<evidence type="ECO:0000313" key="4">
    <source>
        <dbReference type="EMBL" id="KAB1435958.1"/>
    </source>
</evidence>
<dbReference type="InterPro" id="IPR025948">
    <property type="entry name" value="HTH-like_dom"/>
</dbReference>
<evidence type="ECO:0000313" key="6">
    <source>
        <dbReference type="EMBL" id="KAB1438023.1"/>
    </source>
</evidence>
<dbReference type="Pfam" id="PF13333">
    <property type="entry name" value="rve_2"/>
    <property type="match status" value="1"/>
</dbReference>
<dbReference type="InterPro" id="IPR002514">
    <property type="entry name" value="Transposase_8"/>
</dbReference>
<dbReference type="PANTHER" id="PTHR46889">
    <property type="entry name" value="TRANSPOSASE INSF FOR INSERTION SEQUENCE IS3B-RELATED"/>
    <property type="match status" value="1"/>
</dbReference>
<reference evidence="5 7" key="1">
    <citation type="submission" date="2019-09" db="EMBL/GenBank/DDBJ databases">
        <authorList>
            <person name="Valk L.C."/>
        </authorList>
    </citation>
    <scope>NUCLEOTIDE SEQUENCE [LARGE SCALE GENOMIC DNA]</scope>
    <source>
        <strain evidence="5">GalUA</strain>
    </source>
</reference>
<evidence type="ECO:0000313" key="5">
    <source>
        <dbReference type="EMBL" id="KAB1437472.1"/>
    </source>
</evidence>
<keyword evidence="2" id="KW-0175">Coiled coil</keyword>
<dbReference type="InterPro" id="IPR050900">
    <property type="entry name" value="Transposase_IS3/IS150/IS904"/>
</dbReference>
<reference evidence="5 7" key="2">
    <citation type="submission" date="2020-02" db="EMBL/GenBank/DDBJ databases">
        <title>Candidatus Galacturonibacter soehngenii shows hetero-acetogenic catabolism of galacturonic acid but lacks a canonical carbon monoxide dehydrogenase/acetyl-CoA synthase complex.</title>
        <authorList>
            <person name="Diender M."/>
            <person name="Stouten G.R."/>
            <person name="Petersen J.F."/>
            <person name="Nielsen P.H."/>
            <person name="Dueholm M.S."/>
            <person name="Pronk J.T."/>
            <person name="Van Loosdrecht M.C.M."/>
        </authorList>
    </citation>
    <scope>NUCLEOTIDE SEQUENCE [LARGE SCALE GENOMIC DNA]</scope>
    <source>
        <strain evidence="5">GalUA</strain>
    </source>
</reference>
<dbReference type="GO" id="GO:0004803">
    <property type="term" value="F:transposase activity"/>
    <property type="evidence" value="ECO:0007669"/>
    <property type="project" value="InterPro"/>
</dbReference>
<dbReference type="SUPFAM" id="SSF46689">
    <property type="entry name" value="Homeodomain-like"/>
    <property type="match status" value="1"/>
</dbReference>
<gene>
    <name evidence="5" type="ORF">F7O84_07625</name>
    <name evidence="6" type="ORF">F7O84_10625</name>
    <name evidence="4" type="ORF">F7O84_16430</name>
</gene>
<dbReference type="NCBIfam" id="NF033516">
    <property type="entry name" value="transpos_IS3"/>
    <property type="match status" value="1"/>
</dbReference>
<evidence type="ECO:0000256" key="2">
    <source>
        <dbReference type="SAM" id="Coils"/>
    </source>
</evidence>
<dbReference type="GO" id="GO:0015074">
    <property type="term" value="P:DNA integration"/>
    <property type="evidence" value="ECO:0007669"/>
    <property type="project" value="InterPro"/>
</dbReference>
<dbReference type="Pfam" id="PF01527">
    <property type="entry name" value="HTH_Tnp_1"/>
    <property type="match status" value="1"/>
</dbReference>
<dbReference type="PROSITE" id="PS50994">
    <property type="entry name" value="INTEGRASE"/>
    <property type="match status" value="1"/>
</dbReference>
<evidence type="ECO:0000259" key="3">
    <source>
        <dbReference type="PROSITE" id="PS50994"/>
    </source>
</evidence>
<evidence type="ECO:0000256" key="1">
    <source>
        <dbReference type="ARBA" id="ARBA00002286"/>
    </source>
</evidence>
<dbReference type="GO" id="GO:0003677">
    <property type="term" value="F:DNA binding"/>
    <property type="evidence" value="ECO:0007669"/>
    <property type="project" value="InterPro"/>
</dbReference>
<feature type="domain" description="Integrase catalytic" evidence="3">
    <location>
        <begin position="219"/>
        <end position="383"/>
    </location>
</feature>
<dbReference type="PANTHER" id="PTHR46889:SF4">
    <property type="entry name" value="TRANSPOSASE INSO FOR INSERTION SEQUENCE ELEMENT IS911B-RELATED"/>
    <property type="match status" value="1"/>
</dbReference>
<dbReference type="InterPro" id="IPR012337">
    <property type="entry name" value="RNaseH-like_sf"/>
</dbReference>
<dbReference type="InterPro" id="IPR036397">
    <property type="entry name" value="RNaseH_sf"/>
</dbReference>
<accession>A0A7V7QIX1</accession>
<dbReference type="EMBL" id="WAGX01000007">
    <property type="protein sequence ID" value="KAB1435958.1"/>
    <property type="molecule type" value="Genomic_DNA"/>
</dbReference>
<evidence type="ECO:0000313" key="7">
    <source>
        <dbReference type="Proteomes" id="UP000461768"/>
    </source>
</evidence>
<dbReference type="EMBL" id="WAGX01000005">
    <property type="protein sequence ID" value="KAB1437472.1"/>
    <property type="molecule type" value="Genomic_DNA"/>
</dbReference>
<dbReference type="InterPro" id="IPR048020">
    <property type="entry name" value="Transpos_IS3"/>
</dbReference>
<dbReference type="OrthoDB" id="9775203at2"/>
<dbReference type="RefSeq" id="WP_151143866.1">
    <property type="nucleotide sequence ID" value="NZ_WAGX01000005.1"/>
</dbReference>
<dbReference type="Gene3D" id="3.30.420.10">
    <property type="entry name" value="Ribonuclease H-like superfamily/Ribonuclease H"/>
    <property type="match status" value="1"/>
</dbReference>
<dbReference type="InterPro" id="IPR009057">
    <property type="entry name" value="Homeodomain-like_sf"/>
</dbReference>
<dbReference type="Proteomes" id="UP000461768">
    <property type="component" value="Unassembled WGS sequence"/>
</dbReference>
<organism evidence="5 7">
    <name type="scientific">Candidatus Galacturonatibacter soehngenii</name>
    <dbReference type="NCBI Taxonomy" id="2307010"/>
    <lineage>
        <taxon>Bacteria</taxon>
        <taxon>Bacillati</taxon>
        <taxon>Bacillota</taxon>
        <taxon>Clostridia</taxon>
        <taxon>Lachnospirales</taxon>
        <taxon>Lachnospiraceae</taxon>
        <taxon>Candidatus Galacturonatibacter</taxon>
    </lineage>
</organism>
<dbReference type="EMBL" id="WAGX01000005">
    <property type="protein sequence ID" value="KAB1438023.1"/>
    <property type="molecule type" value="Genomic_DNA"/>
</dbReference>
<keyword evidence="7" id="KW-1185">Reference proteome</keyword>
<protein>
    <submittedName>
        <fullName evidence="5">IS3 family transposase</fullName>
    </submittedName>
</protein>